<comment type="caution">
    <text evidence="2">The sequence shown here is derived from an EMBL/GenBank/DDBJ whole genome shotgun (WGS) entry which is preliminary data.</text>
</comment>
<name>A0ABS5MM11_9STAP</name>
<evidence type="ECO:0000256" key="1">
    <source>
        <dbReference type="SAM" id="Phobius"/>
    </source>
</evidence>
<reference evidence="2 3" key="1">
    <citation type="submission" date="2021-05" db="EMBL/GenBank/DDBJ databases">
        <title>Staphylococcus fleurettii isolated from lake water in First Nation community in Manitoba, Canada.</title>
        <authorList>
            <person name="Bashar S."/>
            <person name="Murdock A."/>
            <person name="Patidar R."/>
            <person name="Golding G."/>
            <person name="Farenhorst A."/>
            <person name="Kumar A."/>
        </authorList>
    </citation>
    <scope>NUCLEOTIDE SEQUENCE [LARGE SCALE GENOMIC DNA]</scope>
    <source>
        <strain evidence="2 3">SF002</strain>
    </source>
</reference>
<dbReference type="PANTHER" id="PTHR36433">
    <property type="entry name" value="HYPOTHETICAL CYTOSOLIC PROTEIN"/>
    <property type="match status" value="1"/>
</dbReference>
<feature type="transmembrane region" description="Helical" evidence="1">
    <location>
        <begin position="6"/>
        <end position="25"/>
    </location>
</feature>
<organism evidence="2 3">
    <name type="scientific">Mammaliicoccus fleurettii</name>
    <dbReference type="NCBI Taxonomy" id="150056"/>
    <lineage>
        <taxon>Bacteria</taxon>
        <taxon>Bacillati</taxon>
        <taxon>Bacillota</taxon>
        <taxon>Bacilli</taxon>
        <taxon>Bacillales</taxon>
        <taxon>Staphylococcaceae</taxon>
        <taxon>Mammaliicoccus</taxon>
    </lineage>
</organism>
<dbReference type="GeneID" id="86197173"/>
<keyword evidence="3" id="KW-1185">Reference proteome</keyword>
<dbReference type="NCBIfam" id="TIGR01655">
    <property type="entry name" value="yxeA_fam"/>
    <property type="match status" value="1"/>
</dbReference>
<sequence length="120" mass="14517">MRRIFIIIFSIIVVICIALFILKYTEEKIDRFNPLVKRQWSYAKVPNSEYPDKLSTKEIEEIQDYKDIESFDENGKKNSYLLDFKGFNPSEKYVKIDHKGKWVFFIDYISKAEYEKRIKQ</sequence>
<keyword evidence="1" id="KW-0472">Membrane</keyword>
<proteinExistence type="predicted"/>
<dbReference type="RefSeq" id="WP_078357694.1">
    <property type="nucleotide sequence ID" value="NZ_JAAQPD010000001.1"/>
</dbReference>
<keyword evidence="1" id="KW-0812">Transmembrane</keyword>
<evidence type="ECO:0000313" key="2">
    <source>
        <dbReference type="EMBL" id="MBS3696701.1"/>
    </source>
</evidence>
<accession>A0ABS5MM11</accession>
<evidence type="ECO:0000313" key="3">
    <source>
        <dbReference type="Proteomes" id="UP000681586"/>
    </source>
</evidence>
<dbReference type="InterPro" id="IPR006542">
    <property type="entry name" value="DUF1093"/>
</dbReference>
<dbReference type="EMBL" id="JAGXBM010000004">
    <property type="protein sequence ID" value="MBS3696701.1"/>
    <property type="molecule type" value="Genomic_DNA"/>
</dbReference>
<keyword evidence="1" id="KW-1133">Transmembrane helix</keyword>
<protein>
    <submittedName>
        <fullName evidence="2">YxeA family protein</fullName>
    </submittedName>
</protein>
<gene>
    <name evidence="2" type="ORF">JJQ58_04285</name>
</gene>
<dbReference type="Proteomes" id="UP000681586">
    <property type="component" value="Unassembled WGS sequence"/>
</dbReference>
<dbReference type="PANTHER" id="PTHR36433:SF3">
    <property type="entry name" value="YXEA FAMILY PROTEIN"/>
    <property type="match status" value="1"/>
</dbReference>